<dbReference type="RefSeq" id="WP_118365245.1">
    <property type="nucleotide sequence ID" value="NZ_CAUWIX010000001.1"/>
</dbReference>
<dbReference type="SUPFAM" id="SSF49879">
    <property type="entry name" value="SMAD/FHA domain"/>
    <property type="match status" value="1"/>
</dbReference>
<dbReference type="PANTHER" id="PTHR22683">
    <property type="entry name" value="SPORULATION PROTEIN RELATED"/>
    <property type="match status" value="1"/>
</dbReference>
<reference evidence="7 8" key="1">
    <citation type="submission" date="2018-08" db="EMBL/GenBank/DDBJ databases">
        <title>A genome reference for cultivated species of the human gut microbiota.</title>
        <authorList>
            <person name="Zou Y."/>
            <person name="Xue W."/>
            <person name="Luo G."/>
        </authorList>
    </citation>
    <scope>NUCLEOTIDE SEQUENCE [LARGE SCALE GENOMIC DNA]</scope>
    <source>
        <strain evidence="7 8">AF35-6BH</strain>
    </source>
</reference>
<dbReference type="Pfam" id="PF01580">
    <property type="entry name" value="FtsK_SpoIIIE"/>
    <property type="match status" value="1"/>
</dbReference>
<proteinExistence type="predicted"/>
<dbReference type="OrthoDB" id="9807790at2"/>
<gene>
    <name evidence="7" type="ORF">DWZ83_01550</name>
</gene>
<dbReference type="CDD" id="cd01127">
    <property type="entry name" value="TrwB_TraG_TraD_VirD4"/>
    <property type="match status" value="1"/>
</dbReference>
<dbReference type="GO" id="GO:0005524">
    <property type="term" value="F:ATP binding"/>
    <property type="evidence" value="ECO:0007669"/>
    <property type="project" value="UniProtKB-UniRule"/>
</dbReference>
<organism evidence="7 8">
    <name type="scientific">Amedibacillus dolichus</name>
    <dbReference type="NCBI Taxonomy" id="31971"/>
    <lineage>
        <taxon>Bacteria</taxon>
        <taxon>Bacillati</taxon>
        <taxon>Bacillota</taxon>
        <taxon>Erysipelotrichia</taxon>
        <taxon>Erysipelotrichales</taxon>
        <taxon>Erysipelotrichaceae</taxon>
        <taxon>Amedibacillus</taxon>
    </lineage>
</organism>
<dbReference type="PANTHER" id="PTHR22683:SF1">
    <property type="entry name" value="TYPE VII SECRETION SYSTEM PROTEIN ESSC"/>
    <property type="match status" value="1"/>
</dbReference>
<feature type="transmembrane region" description="Helical" evidence="4">
    <location>
        <begin position="278"/>
        <end position="302"/>
    </location>
</feature>
<keyword evidence="1 3" id="KW-0547">Nucleotide-binding</keyword>
<dbReference type="SUPFAM" id="SSF52540">
    <property type="entry name" value="P-loop containing nucleoside triphosphate hydrolases"/>
    <property type="match status" value="1"/>
</dbReference>
<keyword evidence="2 3" id="KW-0067">ATP-binding</keyword>
<dbReference type="CDD" id="cd00060">
    <property type="entry name" value="FHA"/>
    <property type="match status" value="1"/>
</dbReference>
<evidence type="ECO:0000313" key="8">
    <source>
        <dbReference type="Proteomes" id="UP000284868"/>
    </source>
</evidence>
<dbReference type="PROSITE" id="PS50901">
    <property type="entry name" value="FTSK"/>
    <property type="match status" value="1"/>
</dbReference>
<keyword evidence="4" id="KW-0472">Membrane</keyword>
<evidence type="ECO:0000256" key="3">
    <source>
        <dbReference type="PROSITE-ProRule" id="PRU00289"/>
    </source>
</evidence>
<keyword evidence="4" id="KW-0812">Transmembrane</keyword>
<evidence type="ECO:0000313" key="7">
    <source>
        <dbReference type="EMBL" id="RHM15028.1"/>
    </source>
</evidence>
<dbReference type="PROSITE" id="PS50006">
    <property type="entry name" value="FHA_DOMAIN"/>
    <property type="match status" value="1"/>
</dbReference>
<dbReference type="InterPro" id="IPR000253">
    <property type="entry name" value="FHA_dom"/>
</dbReference>
<protein>
    <submittedName>
        <fullName evidence="7">FHA domain-containing protein</fullName>
    </submittedName>
</protein>
<comment type="caution">
    <text evidence="7">The sequence shown here is derived from an EMBL/GenBank/DDBJ whole genome shotgun (WGS) entry which is preliminary data.</text>
</comment>
<dbReference type="InterPro" id="IPR027417">
    <property type="entry name" value="P-loop_NTPase"/>
</dbReference>
<evidence type="ECO:0000256" key="1">
    <source>
        <dbReference type="ARBA" id="ARBA00022741"/>
    </source>
</evidence>
<feature type="binding site" evidence="3">
    <location>
        <begin position="651"/>
        <end position="658"/>
    </location>
    <ligand>
        <name>ATP</name>
        <dbReference type="ChEBI" id="CHEBI:30616"/>
    </ligand>
</feature>
<sequence>MSFDERIEVFFLGADELFHIVLPACCEGSYPLYVKQEKIEIQIVARSEKWHVLIFDGWKWNMNERFLLQVNNLYELHKGNVKAVVWAKFYRAGTHCFQSYACKKSQITIGRAADCEIVYGQDVISQYHARLYHQNGTWYIEDLKSTNKTYVNAKRVDRQELEILDCIQIMELRIVVTPNGLCMNVPFGLALAKDAWKAIVKYDWKRQEQPLLEMIWLTPSIPPKQIVSIDHPPRSRQMPQTPAFLVLAPSMTMGISSLSMGLLSLLQIRMQQGTLYQVLPTVLMSVTMAFSSMIWPLVLHFYEQRKQKQQLQRVEKEYRGYLQMMKQRIQKEMQTYRQQRAQYFDACSLCEMLMKGKRMLIDHQKEDLLLGFYQEIYDIQFEEEKIGFVMDKEELEKEREKLVQAIYTMEDMPFVWRRKQYPYIVVEGKQRKVYLLGLLMQYVITHQEQEFGLIVHMDYEEAKRLQITGLAHLYNQTEGIRYLLSEQHKLPQLASALEKDDRQFLYVKLKEEFHVLDRYLLTSEKVSCLSLFPSKYAKTRLVVHDDVGIFYHGRQCEKFRYRCVTSKQWQTCMPQFIANQHWSFAWKKQTACSFLDMFQCGNTNALQIWQRWQKSDASLSLACTIGYNSHHQPLVLDAHEKGHGPHGLFAGMTGSGKTECLLTYILSMCVEYSPQAVNFLLIDYKGGVMAQTLSNLPHVVGIITNLDAALLQRSLYALKHELIYRQQLFMNASKQFHIGNMNIDSYNRFVKEHSDMEILSHLFIVADEFAEMKQQQPQFMEQLKQMARIGRSLGIHLLLATQKPYGVIDEQIWSNARFHLCMKVQSAQDSQDMLKNSDALHLKETGSCILQVGHNEIYEHGQIAWAQAAYEKHEEYISPRFREICLLGSDASIVETCSLQKQETVKKTQMEAVMAQIAKTAKEHHCFGKALWKQPLSIDFCTDHKIGAIVRIDDVLFQQQEDGCIEEKDFCHTLLCGDVTASKTMYLNSFLYALINCYADAAMVVYLFDFADHKLLAWKDKRLVCEVFTEADDERIAMFFHQLNKRLAQRSEQDFSYIILVIHNFELFCERYPQYSDDFVRYLRDGQQLKIICYISVRSVENVSYRYLPFFARTIAFFMQEERSLSHLFEQEDMLYPSKQQGNGIMLYKEHLVLFQTLALEAEDIANCLPQAPWQQSFCLRMLPDKVAHCVLSEGLYLGKLIEDVEDFYLDTRGTKYTLICAAKQLPNAFKQLFIKQLMKQDAIMVEKESELFDGKSKLCIWDKDMFSKESLYQYILQKSMQDSHSHYIFFEMSESHLAVQPFWQLEDKRILWIGEMLDRYSYEMCLEVGAIRLKHNQGMYMEGSKWEIFQIWEVENDV</sequence>
<feature type="transmembrane region" description="Helical" evidence="4">
    <location>
        <begin position="243"/>
        <end position="266"/>
    </location>
</feature>
<accession>A0A415PQQ2</accession>
<feature type="domain" description="FHA" evidence="5">
    <location>
        <begin position="107"/>
        <end position="156"/>
    </location>
</feature>
<keyword evidence="8" id="KW-1185">Reference proteome</keyword>
<evidence type="ECO:0000259" key="6">
    <source>
        <dbReference type="PROSITE" id="PS50901"/>
    </source>
</evidence>
<feature type="domain" description="FtsK" evidence="6">
    <location>
        <begin position="631"/>
        <end position="831"/>
    </location>
</feature>
<dbReference type="InterPro" id="IPR002543">
    <property type="entry name" value="FtsK_dom"/>
</dbReference>
<name>A0A415PQQ2_9FIRM</name>
<dbReference type="GO" id="GO:0003677">
    <property type="term" value="F:DNA binding"/>
    <property type="evidence" value="ECO:0007669"/>
    <property type="project" value="InterPro"/>
</dbReference>
<evidence type="ECO:0000256" key="4">
    <source>
        <dbReference type="SAM" id="Phobius"/>
    </source>
</evidence>
<dbReference type="SMART" id="SM00240">
    <property type="entry name" value="FHA"/>
    <property type="match status" value="1"/>
</dbReference>
<dbReference type="Pfam" id="PF00498">
    <property type="entry name" value="FHA"/>
    <property type="match status" value="1"/>
</dbReference>
<evidence type="ECO:0000259" key="5">
    <source>
        <dbReference type="PROSITE" id="PS50006"/>
    </source>
</evidence>
<dbReference type="Gene3D" id="2.60.200.20">
    <property type="match status" value="1"/>
</dbReference>
<evidence type="ECO:0000256" key="2">
    <source>
        <dbReference type="ARBA" id="ARBA00022840"/>
    </source>
</evidence>
<dbReference type="InterPro" id="IPR008984">
    <property type="entry name" value="SMAD_FHA_dom_sf"/>
</dbReference>
<dbReference type="EMBL" id="QRPK01000004">
    <property type="protein sequence ID" value="RHM15028.1"/>
    <property type="molecule type" value="Genomic_DNA"/>
</dbReference>
<dbReference type="InterPro" id="IPR050206">
    <property type="entry name" value="FtsK/SpoIIIE/SftA"/>
</dbReference>
<dbReference type="Proteomes" id="UP000284868">
    <property type="component" value="Unassembled WGS sequence"/>
</dbReference>
<keyword evidence="4" id="KW-1133">Transmembrane helix</keyword>
<dbReference type="Gene3D" id="3.40.50.300">
    <property type="entry name" value="P-loop containing nucleotide triphosphate hydrolases"/>
    <property type="match status" value="2"/>
</dbReference>